<sequence>MDNDDQIMHPNDAELLASEEEFGHSSEPQPSTSFFINSSLSSYQFNHNNNFSMQQFLSSQTLPQSTIESALHCLAEPLIQLIATDELPNINSRLITSDYSNSAIFSSMQSSFLSAAAQSSTELLNSLAWDQWLCALATSLSSAEWQFYWMNYLSLYGTTGLPQHLVNFFAAVTSESRPEAILQTIIPDVTPETTATPGNFNFSSSSNLTAIHARSNSIDHRQQFYGM</sequence>
<reference evidence="2" key="1">
    <citation type="submission" date="2022-11" db="UniProtKB">
        <authorList>
            <consortium name="WormBaseParasite"/>
        </authorList>
    </citation>
    <scope>IDENTIFICATION</scope>
</reference>
<proteinExistence type="predicted"/>
<organism evidence="1 2">
    <name type="scientific">Setaria digitata</name>
    <dbReference type="NCBI Taxonomy" id="48799"/>
    <lineage>
        <taxon>Eukaryota</taxon>
        <taxon>Metazoa</taxon>
        <taxon>Ecdysozoa</taxon>
        <taxon>Nematoda</taxon>
        <taxon>Chromadorea</taxon>
        <taxon>Rhabditida</taxon>
        <taxon>Spirurina</taxon>
        <taxon>Spiruromorpha</taxon>
        <taxon>Filarioidea</taxon>
        <taxon>Setariidae</taxon>
        <taxon>Setaria</taxon>
    </lineage>
</organism>
<evidence type="ECO:0000313" key="1">
    <source>
        <dbReference type="Proteomes" id="UP000887581"/>
    </source>
</evidence>
<dbReference type="WBParaSite" id="sdigi.contig696.g9523.t1">
    <property type="protein sequence ID" value="sdigi.contig696.g9523.t1"/>
    <property type="gene ID" value="sdigi.contig696.g9523"/>
</dbReference>
<protein>
    <submittedName>
        <fullName evidence="2">Uncharacterized protein</fullName>
    </submittedName>
</protein>
<name>A0A915Q0K6_9BILA</name>
<dbReference type="AlphaFoldDB" id="A0A915Q0K6"/>
<dbReference type="Proteomes" id="UP000887581">
    <property type="component" value="Unplaced"/>
</dbReference>
<evidence type="ECO:0000313" key="2">
    <source>
        <dbReference type="WBParaSite" id="sdigi.contig696.g9523.t1"/>
    </source>
</evidence>
<accession>A0A915Q0K6</accession>
<keyword evidence="1" id="KW-1185">Reference proteome</keyword>